<dbReference type="AlphaFoldDB" id="X1UUH9"/>
<evidence type="ECO:0000313" key="1">
    <source>
        <dbReference type="EMBL" id="GAJ21158.1"/>
    </source>
</evidence>
<name>X1UUH9_9ZZZZ</name>
<gene>
    <name evidence="1" type="ORF">S12H4_60189</name>
</gene>
<reference evidence="1" key="1">
    <citation type="journal article" date="2014" name="Front. Microbiol.">
        <title>High frequency of phylogenetically diverse reductive dehalogenase-homologous genes in deep subseafloor sedimentary metagenomes.</title>
        <authorList>
            <person name="Kawai M."/>
            <person name="Futagami T."/>
            <person name="Toyoda A."/>
            <person name="Takaki Y."/>
            <person name="Nishi S."/>
            <person name="Hori S."/>
            <person name="Arai W."/>
            <person name="Tsubouchi T."/>
            <person name="Morono Y."/>
            <person name="Uchiyama I."/>
            <person name="Ito T."/>
            <person name="Fujiyama A."/>
            <person name="Inagaki F."/>
            <person name="Takami H."/>
        </authorList>
    </citation>
    <scope>NUCLEOTIDE SEQUENCE</scope>
    <source>
        <strain evidence="1">Expedition CK06-06</strain>
    </source>
</reference>
<sequence length="131" mass="14316">MALNDLALVTLIQAKNYLRIDAAATYTWIATDVGNCGAEAYAELYNRNLGVIEAVTADLYFDDYVTAEYAIGDVRVLRSQPNADGINRDFGTRAPTNGRPYFGLVDECPVDDADYVSNEEDAGVAKEETYG</sequence>
<protein>
    <submittedName>
        <fullName evidence="1">Uncharacterized protein</fullName>
    </submittedName>
</protein>
<dbReference type="EMBL" id="BARW01039545">
    <property type="protein sequence ID" value="GAJ21158.1"/>
    <property type="molecule type" value="Genomic_DNA"/>
</dbReference>
<organism evidence="1">
    <name type="scientific">marine sediment metagenome</name>
    <dbReference type="NCBI Taxonomy" id="412755"/>
    <lineage>
        <taxon>unclassified sequences</taxon>
        <taxon>metagenomes</taxon>
        <taxon>ecological metagenomes</taxon>
    </lineage>
</organism>
<accession>X1UUH9</accession>
<proteinExistence type="predicted"/>
<feature type="non-terminal residue" evidence="1">
    <location>
        <position position="131"/>
    </location>
</feature>
<comment type="caution">
    <text evidence="1">The sequence shown here is derived from an EMBL/GenBank/DDBJ whole genome shotgun (WGS) entry which is preliminary data.</text>
</comment>